<geneLocation type="mitochondrion" evidence="13"/>
<name>A0A7T8V7V1_9METZ</name>
<evidence type="ECO:0000256" key="10">
    <source>
        <dbReference type="ARBA" id="ARBA00023310"/>
    </source>
</evidence>
<dbReference type="InterPro" id="IPR035908">
    <property type="entry name" value="F0_ATP_A_sf"/>
</dbReference>
<feature type="transmembrane region" description="Helical" evidence="12">
    <location>
        <begin position="138"/>
        <end position="158"/>
    </location>
</feature>
<evidence type="ECO:0000256" key="4">
    <source>
        <dbReference type="ARBA" id="ARBA00022547"/>
    </source>
</evidence>
<evidence type="ECO:0000256" key="12">
    <source>
        <dbReference type="SAM" id="Phobius"/>
    </source>
</evidence>
<dbReference type="HAMAP" id="MF_01393">
    <property type="entry name" value="ATP_synth_a_bact"/>
    <property type="match status" value="1"/>
</dbReference>
<dbReference type="PRINTS" id="PR00123">
    <property type="entry name" value="ATPASEA"/>
</dbReference>
<keyword evidence="7 12" id="KW-1133">Transmembrane helix</keyword>
<dbReference type="NCBIfam" id="NF004482">
    <property type="entry name" value="PRK05815.2-4"/>
    <property type="match status" value="1"/>
</dbReference>
<organism evidence="13">
    <name type="scientific">Aplysina gerardogreeni</name>
    <dbReference type="NCBI Taxonomy" id="1171991"/>
    <lineage>
        <taxon>Eukaryota</taxon>
        <taxon>Metazoa</taxon>
        <taxon>Porifera</taxon>
        <taxon>Demospongiae</taxon>
        <taxon>Verongimorpha</taxon>
        <taxon>Verongiida</taxon>
        <taxon>Aplysinidae</taxon>
        <taxon>Aplysina</taxon>
    </lineage>
</organism>
<comment type="similarity">
    <text evidence="2">Belongs to the ATPase A chain family.</text>
</comment>
<dbReference type="InterPro" id="IPR000568">
    <property type="entry name" value="ATP_synth_F0_asu"/>
</dbReference>
<feature type="transmembrane region" description="Helical" evidence="12">
    <location>
        <begin position="82"/>
        <end position="106"/>
    </location>
</feature>
<dbReference type="GeneID" id="63383786"/>
<feature type="transmembrane region" description="Helical" evidence="12">
    <location>
        <begin position="178"/>
        <end position="203"/>
    </location>
</feature>
<evidence type="ECO:0000313" key="13">
    <source>
        <dbReference type="EMBL" id="QQQ89094.1"/>
    </source>
</evidence>
<evidence type="ECO:0000256" key="5">
    <source>
        <dbReference type="ARBA" id="ARBA00022692"/>
    </source>
</evidence>
<dbReference type="GO" id="GO:0046933">
    <property type="term" value="F:proton-transporting ATP synthase activity, rotational mechanism"/>
    <property type="evidence" value="ECO:0007669"/>
    <property type="project" value="TreeGrafter"/>
</dbReference>
<evidence type="ECO:0000256" key="9">
    <source>
        <dbReference type="ARBA" id="ARBA00023136"/>
    </source>
</evidence>
<gene>
    <name evidence="13" type="primary">atp6</name>
</gene>
<evidence type="ECO:0000256" key="2">
    <source>
        <dbReference type="ARBA" id="ARBA00006810"/>
    </source>
</evidence>
<keyword evidence="3" id="KW-0813">Transport</keyword>
<protein>
    <recommendedName>
        <fullName evidence="11">ATP synthase subunit a</fullName>
    </recommendedName>
</protein>
<evidence type="ECO:0000256" key="11">
    <source>
        <dbReference type="RuleBase" id="RU004450"/>
    </source>
</evidence>
<dbReference type="SUPFAM" id="SSF81336">
    <property type="entry name" value="F1F0 ATP synthase subunit A"/>
    <property type="match status" value="1"/>
</dbReference>
<keyword evidence="4" id="KW-0138">CF(0)</keyword>
<accession>A0A7T8V7V1</accession>
<dbReference type="GO" id="GO:0045259">
    <property type="term" value="C:proton-transporting ATP synthase complex"/>
    <property type="evidence" value="ECO:0007669"/>
    <property type="project" value="UniProtKB-KW"/>
</dbReference>
<dbReference type="Pfam" id="PF00119">
    <property type="entry name" value="ATP-synt_A"/>
    <property type="match status" value="1"/>
</dbReference>
<evidence type="ECO:0000256" key="8">
    <source>
        <dbReference type="ARBA" id="ARBA00023065"/>
    </source>
</evidence>
<keyword evidence="10" id="KW-0066">ATP synthesis</keyword>
<keyword evidence="9 12" id="KW-0472">Membrane</keyword>
<feature type="transmembrane region" description="Helical" evidence="12">
    <location>
        <begin position="24"/>
        <end position="46"/>
    </location>
</feature>
<proteinExistence type="inferred from homology"/>
<keyword evidence="5 12" id="KW-0812">Transmembrane</keyword>
<evidence type="ECO:0000256" key="3">
    <source>
        <dbReference type="ARBA" id="ARBA00022448"/>
    </source>
</evidence>
<dbReference type="EMBL" id="MN082378">
    <property type="protein sequence ID" value="QQQ89094.1"/>
    <property type="molecule type" value="Genomic_DNA"/>
</dbReference>
<dbReference type="CDD" id="cd00310">
    <property type="entry name" value="ATP-synt_Fo_a_6"/>
    <property type="match status" value="1"/>
</dbReference>
<feature type="transmembrane region" description="Helical" evidence="12">
    <location>
        <begin position="210"/>
        <end position="237"/>
    </location>
</feature>
<evidence type="ECO:0000256" key="6">
    <source>
        <dbReference type="ARBA" id="ARBA00022781"/>
    </source>
</evidence>
<evidence type="ECO:0000256" key="7">
    <source>
        <dbReference type="ARBA" id="ARBA00022989"/>
    </source>
</evidence>
<dbReference type="NCBIfam" id="TIGR01131">
    <property type="entry name" value="ATP_synt_6_or_A"/>
    <property type="match status" value="1"/>
</dbReference>
<keyword evidence="6" id="KW-0375">Hydrogen ion transport</keyword>
<dbReference type="InterPro" id="IPR023011">
    <property type="entry name" value="ATP_synth_F0_asu_AS"/>
</dbReference>
<dbReference type="InterPro" id="IPR045083">
    <property type="entry name" value="ATP_synth_F0_asu_bact/mt"/>
</dbReference>
<dbReference type="PROSITE" id="PS00449">
    <property type="entry name" value="ATPASE_A"/>
    <property type="match status" value="1"/>
</dbReference>
<dbReference type="PANTHER" id="PTHR11410">
    <property type="entry name" value="ATP SYNTHASE SUBUNIT A"/>
    <property type="match status" value="1"/>
</dbReference>
<dbReference type="RefSeq" id="YP_010035858.1">
    <property type="nucleotide sequence ID" value="NC_053937.1"/>
</dbReference>
<dbReference type="GO" id="GO:0005743">
    <property type="term" value="C:mitochondrial inner membrane"/>
    <property type="evidence" value="ECO:0007669"/>
    <property type="project" value="UniProtKB-SubCell"/>
</dbReference>
<dbReference type="AlphaFoldDB" id="A0A7T8V7V1"/>
<keyword evidence="13" id="KW-0496">Mitochondrion</keyword>
<reference evidence="13" key="1">
    <citation type="journal article" date="2019" name="Mitochondrial DNA Part B Resour">
        <title>The complete mitogenome of the Eastern Pacific sponge Aplysina gerardogreeni (Demospongiae, Verongida, Aplysinidae).</title>
        <authorList>
            <person name="Salas-Castaneda M.R."/>
            <person name="Castillo-Paez A."/>
            <person name="Rocha-Olivares A."/>
            <person name="Cruz-Barraza J.A."/>
        </authorList>
    </citation>
    <scope>NUCLEOTIDE SEQUENCE</scope>
</reference>
<sequence length="244" mass="27388">MLAAYFDQFNIIRLITIQALFEDWPITFTNSSMMMVIAIMAILLLLKGDWLIPRRWQILMEIIYLNIRSVVRDNLGAPGEKYFPLVLSLFLYIGMLNILGLFPYIFTPTVHIVITFGLSLSILIGVILLGIIKFKWNFLSIFMPGGAPLALAFILVPIETLSYLSRALSLGLRLAANLTAGHLLFAIISGFTFTMLANGLFVLSLFPMLVMLFITILEMAVAIIQAYVFSLLTTIYLSDTIVLH</sequence>
<dbReference type="Gene3D" id="1.20.120.220">
    <property type="entry name" value="ATP synthase, F0 complex, subunit A"/>
    <property type="match status" value="1"/>
</dbReference>
<dbReference type="PANTHER" id="PTHR11410:SF0">
    <property type="entry name" value="ATP SYNTHASE SUBUNIT A"/>
    <property type="match status" value="1"/>
</dbReference>
<evidence type="ECO:0000256" key="1">
    <source>
        <dbReference type="ARBA" id="ARBA00004141"/>
    </source>
</evidence>
<comment type="subcellular location">
    <subcellularLocation>
        <location evidence="1">Membrane</location>
        <topology evidence="1">Multi-pass membrane protein</topology>
    </subcellularLocation>
    <subcellularLocation>
        <location evidence="11">Mitochondrion inner membrane</location>
        <topology evidence="11">Multi-pass membrane protein</topology>
    </subcellularLocation>
</comment>
<feature type="transmembrane region" description="Helical" evidence="12">
    <location>
        <begin position="112"/>
        <end position="131"/>
    </location>
</feature>
<keyword evidence="8" id="KW-0406">Ion transport</keyword>